<feature type="transmembrane region" description="Helical" evidence="6">
    <location>
        <begin position="20"/>
        <end position="49"/>
    </location>
</feature>
<evidence type="ECO:0000256" key="6">
    <source>
        <dbReference type="SAM" id="Phobius"/>
    </source>
</evidence>
<dbReference type="Pfam" id="PF13515">
    <property type="entry name" value="FUSC_2"/>
    <property type="match status" value="1"/>
</dbReference>
<comment type="caution">
    <text evidence="8">The sequence shown here is derived from an EMBL/GenBank/DDBJ whole genome shotgun (WGS) entry which is preliminary data.</text>
</comment>
<accession>A0ABW9GZS3</accession>
<feature type="compositionally biased region" description="Basic and acidic residues" evidence="5">
    <location>
        <begin position="197"/>
        <end position="215"/>
    </location>
</feature>
<evidence type="ECO:0000313" key="9">
    <source>
        <dbReference type="Proteomes" id="UP001631949"/>
    </source>
</evidence>
<gene>
    <name evidence="8" type="ORF">ACKQTC_03420</name>
</gene>
<name>A0ABW9GZS3_9FIRM</name>
<proteinExistence type="predicted"/>
<dbReference type="EMBL" id="JBJUVG010000003">
    <property type="protein sequence ID" value="MFM9413411.1"/>
    <property type="molecule type" value="Genomic_DNA"/>
</dbReference>
<keyword evidence="9" id="KW-1185">Reference proteome</keyword>
<evidence type="ECO:0000256" key="5">
    <source>
        <dbReference type="SAM" id="MobiDB-lite"/>
    </source>
</evidence>
<dbReference type="Proteomes" id="UP001631949">
    <property type="component" value="Unassembled WGS sequence"/>
</dbReference>
<protein>
    <submittedName>
        <fullName evidence="8">FUSC family protein</fullName>
    </submittedName>
</protein>
<keyword evidence="2 6" id="KW-0812">Transmembrane</keyword>
<evidence type="ECO:0000256" key="1">
    <source>
        <dbReference type="ARBA" id="ARBA00004141"/>
    </source>
</evidence>
<evidence type="ECO:0000256" key="2">
    <source>
        <dbReference type="ARBA" id="ARBA00022692"/>
    </source>
</evidence>
<feature type="transmembrane region" description="Helical" evidence="6">
    <location>
        <begin position="91"/>
        <end position="111"/>
    </location>
</feature>
<evidence type="ECO:0000313" key="8">
    <source>
        <dbReference type="EMBL" id="MFM9413411.1"/>
    </source>
</evidence>
<evidence type="ECO:0000256" key="3">
    <source>
        <dbReference type="ARBA" id="ARBA00022989"/>
    </source>
</evidence>
<evidence type="ECO:0000259" key="7">
    <source>
        <dbReference type="Pfam" id="PF13515"/>
    </source>
</evidence>
<evidence type="ECO:0000256" key="4">
    <source>
        <dbReference type="ARBA" id="ARBA00023136"/>
    </source>
</evidence>
<feature type="domain" description="Integral membrane bound transporter" evidence="7">
    <location>
        <begin position="23"/>
        <end position="158"/>
    </location>
</feature>
<dbReference type="InterPro" id="IPR049453">
    <property type="entry name" value="Memb_transporter_dom"/>
</dbReference>
<organism evidence="8 9">
    <name type="scientific">Peptococcus simiae</name>
    <dbReference type="NCBI Taxonomy" id="1643805"/>
    <lineage>
        <taxon>Bacteria</taxon>
        <taxon>Bacillati</taxon>
        <taxon>Bacillota</taxon>
        <taxon>Clostridia</taxon>
        <taxon>Eubacteriales</taxon>
        <taxon>Peptococcaceae</taxon>
        <taxon>Peptococcus</taxon>
    </lineage>
</organism>
<feature type="region of interest" description="Disordered" evidence="5">
    <location>
        <begin position="190"/>
        <end position="215"/>
    </location>
</feature>
<comment type="subcellular location">
    <subcellularLocation>
        <location evidence="1">Membrane</location>
        <topology evidence="1">Multi-pass membrane protein</topology>
    </subcellularLocation>
</comment>
<feature type="transmembrane region" description="Helical" evidence="6">
    <location>
        <begin position="118"/>
        <end position="137"/>
    </location>
</feature>
<reference evidence="8 9" key="1">
    <citation type="journal article" date="2016" name="Int. J. Syst. Evol. Microbiol.">
        <title>Peptococcus simiae sp. nov., isolated from rhesus macaque faeces and emended description of the genus Peptococcus.</title>
        <authorList>
            <person name="Shkoporov A.N."/>
            <person name="Efimov B.A."/>
            <person name="Kondova I."/>
            <person name="Ouwerling B."/>
            <person name="Chaplin A.V."/>
            <person name="Shcherbakova V.A."/>
            <person name="Langermans J.A.M."/>
        </authorList>
    </citation>
    <scope>NUCLEOTIDE SEQUENCE [LARGE SCALE GENOMIC DNA]</scope>
    <source>
        <strain evidence="8 9">M108</strain>
    </source>
</reference>
<feature type="transmembrane region" description="Helical" evidence="6">
    <location>
        <begin position="61"/>
        <end position="85"/>
    </location>
</feature>
<keyword evidence="3 6" id="KW-1133">Transmembrane helix</keyword>
<keyword evidence="4 6" id="KW-0472">Membrane</keyword>
<sequence>MSDHQSPSGPFHMGMRIYKTGLAALICLLFSRGLGGYPFFAVIAALICMKPTFEDSLKVGLNRVLGTIIGGFVGMGILAGVTALGLDQGDLVYDVLVALGVMVLIKLIALINRSPATVITCVTFCSILLMPVGQAPIVQYSLMRILDTLLGVFVALLINELLPKYRLSAQEAADLETKLEAQIEARVTETMDETMADDLRRAEAGQERDKPDKGQ</sequence>
<dbReference type="RefSeq" id="WP_408977027.1">
    <property type="nucleotide sequence ID" value="NZ_JBJUVG010000003.1"/>
</dbReference>